<dbReference type="CDD" id="cd00093">
    <property type="entry name" value="HTH_XRE"/>
    <property type="match status" value="1"/>
</dbReference>
<keyword evidence="4" id="KW-1185">Reference proteome</keyword>
<dbReference type="GO" id="GO:0003700">
    <property type="term" value="F:DNA-binding transcription factor activity"/>
    <property type="evidence" value="ECO:0007669"/>
    <property type="project" value="TreeGrafter"/>
</dbReference>
<feature type="domain" description="HTH cro/C1-type" evidence="2">
    <location>
        <begin position="11"/>
        <end position="65"/>
    </location>
</feature>
<protein>
    <recommendedName>
        <fullName evidence="2">HTH cro/C1-type domain-containing protein</fullName>
    </recommendedName>
</protein>
<geneLocation type="plasmid" evidence="3 4">
    <name>pMM35_02</name>
</geneLocation>
<dbReference type="InterPro" id="IPR001387">
    <property type="entry name" value="Cro/C1-type_HTH"/>
</dbReference>
<dbReference type="SUPFAM" id="SSF47413">
    <property type="entry name" value="lambda repressor-like DNA-binding domains"/>
    <property type="match status" value="1"/>
</dbReference>
<dbReference type="GO" id="GO:0005829">
    <property type="term" value="C:cytosol"/>
    <property type="evidence" value="ECO:0007669"/>
    <property type="project" value="TreeGrafter"/>
</dbReference>
<keyword evidence="3" id="KW-0614">Plasmid</keyword>
<dbReference type="RefSeq" id="WP_212822227.1">
    <property type="nucleotide sequence ID" value="NZ_AP023417.1"/>
</dbReference>
<evidence type="ECO:0000313" key="4">
    <source>
        <dbReference type="Proteomes" id="UP000681343"/>
    </source>
</evidence>
<sequence length="115" mass="12907">MIDYAFIGARLKEARIRKNMTQEQLAAMTDVGSTHISHIETGMTIPSTKLLVQMMNILNCDPAEVLCMEMRSARPVLNSWLSDLVADCNEDEVKIITDTVTALKASLHRNRSEDK</sequence>
<evidence type="ECO:0000313" key="3">
    <source>
        <dbReference type="EMBL" id="BCK80218.1"/>
    </source>
</evidence>
<dbReference type="AlphaFoldDB" id="A0A810PVE4"/>
<dbReference type="KEGG" id="vfa:MM35RIKEN_24100"/>
<dbReference type="InterPro" id="IPR010982">
    <property type="entry name" value="Lambda_DNA-bd_dom_sf"/>
</dbReference>
<evidence type="ECO:0000259" key="2">
    <source>
        <dbReference type="PROSITE" id="PS50943"/>
    </source>
</evidence>
<keyword evidence="1" id="KW-0238">DNA-binding</keyword>
<dbReference type="PROSITE" id="PS50943">
    <property type="entry name" value="HTH_CROC1"/>
    <property type="match status" value="1"/>
</dbReference>
<dbReference type="PANTHER" id="PTHR46797">
    <property type="entry name" value="HTH-TYPE TRANSCRIPTIONAL REGULATOR"/>
    <property type="match status" value="1"/>
</dbReference>
<dbReference type="GO" id="GO:0003677">
    <property type="term" value="F:DNA binding"/>
    <property type="evidence" value="ECO:0007669"/>
    <property type="project" value="UniProtKB-KW"/>
</dbReference>
<evidence type="ECO:0000256" key="1">
    <source>
        <dbReference type="ARBA" id="ARBA00023125"/>
    </source>
</evidence>
<accession>A0A810PVE4</accession>
<dbReference type="InterPro" id="IPR050807">
    <property type="entry name" value="TransReg_Diox_bact_type"/>
</dbReference>
<dbReference type="Proteomes" id="UP000681343">
    <property type="component" value="Plasmid pMM35_02"/>
</dbReference>
<proteinExistence type="predicted"/>
<dbReference type="Pfam" id="PF01381">
    <property type="entry name" value="HTH_3"/>
    <property type="match status" value="1"/>
</dbReference>
<dbReference type="EMBL" id="AP023417">
    <property type="protein sequence ID" value="BCK80218.1"/>
    <property type="molecule type" value="Genomic_DNA"/>
</dbReference>
<organism evidence="3 4">
    <name type="scientific">Vescimonas fastidiosa</name>
    <dbReference type="NCBI Taxonomy" id="2714353"/>
    <lineage>
        <taxon>Bacteria</taxon>
        <taxon>Bacillati</taxon>
        <taxon>Bacillota</taxon>
        <taxon>Clostridia</taxon>
        <taxon>Eubacteriales</taxon>
        <taxon>Oscillospiraceae</taxon>
        <taxon>Vescimonas</taxon>
    </lineage>
</organism>
<dbReference type="SMART" id="SM00530">
    <property type="entry name" value="HTH_XRE"/>
    <property type="match status" value="1"/>
</dbReference>
<dbReference type="PANTHER" id="PTHR46797:SF1">
    <property type="entry name" value="METHYLPHOSPHONATE SYNTHASE"/>
    <property type="match status" value="1"/>
</dbReference>
<name>A0A810PVE4_9FIRM</name>
<dbReference type="Gene3D" id="1.10.260.40">
    <property type="entry name" value="lambda repressor-like DNA-binding domains"/>
    <property type="match status" value="1"/>
</dbReference>
<gene>
    <name evidence="3" type="ORF">MM35RIKEN_24100</name>
</gene>
<reference evidence="3" key="1">
    <citation type="submission" date="2020-09" db="EMBL/GenBank/DDBJ databases">
        <title>New species isolated from human feces.</title>
        <authorList>
            <person name="Kitahara M."/>
            <person name="Shigeno Y."/>
            <person name="Shime M."/>
            <person name="Matsumoto Y."/>
            <person name="Nakamura S."/>
            <person name="Motooka D."/>
            <person name="Fukuoka S."/>
            <person name="Nishikawa H."/>
            <person name="Benno Y."/>
        </authorList>
    </citation>
    <scope>NUCLEOTIDE SEQUENCE</scope>
    <source>
        <strain evidence="3">MM35</strain>
        <plasmid evidence="3">pMM35_02</plasmid>
    </source>
</reference>